<accession>A0ABS7U1U3</accession>
<evidence type="ECO:0000256" key="1">
    <source>
        <dbReference type="SAM" id="Phobius"/>
    </source>
</evidence>
<feature type="transmembrane region" description="Helical" evidence="1">
    <location>
        <begin position="27"/>
        <end position="45"/>
    </location>
</feature>
<proteinExistence type="predicted"/>
<reference evidence="2" key="1">
    <citation type="submission" date="2021-08" db="EMBL/GenBank/DDBJ databases">
        <authorList>
            <person name="Stevens D.C."/>
        </authorList>
    </citation>
    <scope>NUCLEOTIDE SEQUENCE</scope>
    <source>
        <strain evidence="2">DSM 53165</strain>
    </source>
</reference>
<name>A0ABS7U1U3_9BACT</name>
<feature type="transmembrane region" description="Helical" evidence="1">
    <location>
        <begin position="57"/>
        <end position="80"/>
    </location>
</feature>
<evidence type="ECO:0008006" key="4">
    <source>
        <dbReference type="Google" id="ProtNLM"/>
    </source>
</evidence>
<feature type="transmembrane region" description="Helical" evidence="1">
    <location>
        <begin position="185"/>
        <end position="204"/>
    </location>
</feature>
<feature type="transmembrane region" description="Helical" evidence="1">
    <location>
        <begin position="154"/>
        <end position="179"/>
    </location>
</feature>
<evidence type="ECO:0000313" key="2">
    <source>
        <dbReference type="EMBL" id="MBZ5714425.1"/>
    </source>
</evidence>
<dbReference type="EMBL" id="JAIRAU010000047">
    <property type="protein sequence ID" value="MBZ5714425.1"/>
    <property type="molecule type" value="Genomic_DNA"/>
</dbReference>
<evidence type="ECO:0000313" key="3">
    <source>
        <dbReference type="Proteomes" id="UP001139031"/>
    </source>
</evidence>
<dbReference type="Proteomes" id="UP001139031">
    <property type="component" value="Unassembled WGS sequence"/>
</dbReference>
<protein>
    <recommendedName>
        <fullName evidence="4">DUF1109 domain-containing protein</fullName>
    </recommendedName>
</protein>
<gene>
    <name evidence="2" type="ORF">K7C98_34775</name>
</gene>
<keyword evidence="1" id="KW-0472">Membrane</keyword>
<feature type="transmembrane region" description="Helical" evidence="1">
    <location>
        <begin position="119"/>
        <end position="142"/>
    </location>
</feature>
<keyword evidence="3" id="KW-1185">Reference proteome</keyword>
<sequence length="212" mass="22319">MTEIDARALIAGDLAERRRERLQHFRPAWLLTAAIPIVGLVLTGARDDLWAQPAWMLGLQALVWGLALFALPALGLGLWFPGRAARVVLGLLAAAVAFVVAAGPALFDMSYPTGMEDHPIYQVGCASLTLGAGALVLAVCALSGAFVQRRRSAGALWLAAAIALLGVLTTTWHCVITGLDHTLPSHLGAGVLMLLVAGLVGAGLHRRQRDRA</sequence>
<keyword evidence="1" id="KW-0812">Transmembrane</keyword>
<comment type="caution">
    <text evidence="2">The sequence shown here is derived from an EMBL/GenBank/DDBJ whole genome shotgun (WGS) entry which is preliminary data.</text>
</comment>
<organism evidence="2 3">
    <name type="scientific">Nannocystis pusilla</name>
    <dbReference type="NCBI Taxonomy" id="889268"/>
    <lineage>
        <taxon>Bacteria</taxon>
        <taxon>Pseudomonadati</taxon>
        <taxon>Myxococcota</taxon>
        <taxon>Polyangia</taxon>
        <taxon>Nannocystales</taxon>
        <taxon>Nannocystaceae</taxon>
        <taxon>Nannocystis</taxon>
    </lineage>
</organism>
<keyword evidence="1" id="KW-1133">Transmembrane helix</keyword>
<feature type="transmembrane region" description="Helical" evidence="1">
    <location>
        <begin position="87"/>
        <end position="107"/>
    </location>
</feature>
<dbReference type="RefSeq" id="WP_224196148.1">
    <property type="nucleotide sequence ID" value="NZ_JAIRAU010000047.1"/>
</dbReference>